<dbReference type="Gene3D" id="1.10.530.10">
    <property type="match status" value="1"/>
</dbReference>
<protein>
    <recommendedName>
        <fullName evidence="3">Transglycosylase SLT domain-containing protein</fullName>
    </recommendedName>
</protein>
<gene>
    <name evidence="4" type="ORF">AA106556_1875</name>
</gene>
<dbReference type="InterPro" id="IPR008258">
    <property type="entry name" value="Transglycosylase_SLT_dom_1"/>
</dbReference>
<dbReference type="EMBL" id="BAQB01000051">
    <property type="protein sequence ID" value="GBR48733.1"/>
    <property type="molecule type" value="Genomic_DNA"/>
</dbReference>
<comment type="caution">
    <text evidence="4">The sequence shown here is derived from an EMBL/GenBank/DDBJ whole genome shotgun (WGS) entry which is preliminary data.</text>
</comment>
<feature type="compositionally biased region" description="Polar residues" evidence="2">
    <location>
        <begin position="22"/>
        <end position="37"/>
    </location>
</feature>
<feature type="region of interest" description="Disordered" evidence="2">
    <location>
        <begin position="21"/>
        <end position="42"/>
    </location>
</feature>
<dbReference type="SUPFAM" id="SSF53955">
    <property type="entry name" value="Lysozyme-like"/>
    <property type="match status" value="1"/>
</dbReference>
<reference evidence="4" key="1">
    <citation type="submission" date="2013-04" db="EMBL/GenBank/DDBJ databases">
        <title>The genome sequencing project of 58 acetic acid bacteria.</title>
        <authorList>
            <person name="Okamoto-Kainuma A."/>
            <person name="Ishikawa M."/>
            <person name="Umino S."/>
            <person name="Koizumi Y."/>
            <person name="Shiwa Y."/>
            <person name="Yoshikawa H."/>
            <person name="Matsutani M."/>
            <person name="Matsushita K."/>
        </authorList>
    </citation>
    <scope>NUCLEOTIDE SEQUENCE</scope>
    <source>
        <strain evidence="4">NBRC 106556</strain>
    </source>
</reference>
<feature type="domain" description="Transglycosylase SLT" evidence="3">
    <location>
        <begin position="59"/>
        <end position="164"/>
    </location>
</feature>
<evidence type="ECO:0000259" key="3">
    <source>
        <dbReference type="Pfam" id="PF01464"/>
    </source>
</evidence>
<dbReference type="Pfam" id="PF01464">
    <property type="entry name" value="SLT"/>
    <property type="match status" value="1"/>
</dbReference>
<dbReference type="Proteomes" id="UP001062443">
    <property type="component" value="Unassembled WGS sequence"/>
</dbReference>
<evidence type="ECO:0000256" key="2">
    <source>
        <dbReference type="SAM" id="MobiDB-lite"/>
    </source>
</evidence>
<comment type="similarity">
    <text evidence="1">Belongs to the virb1 family.</text>
</comment>
<organism evidence="4 5">
    <name type="scientific">Neokomagataea tanensis NBRC 106556</name>
    <dbReference type="NCBI Taxonomy" id="1223519"/>
    <lineage>
        <taxon>Bacteria</taxon>
        <taxon>Pseudomonadati</taxon>
        <taxon>Pseudomonadota</taxon>
        <taxon>Alphaproteobacteria</taxon>
        <taxon>Acetobacterales</taxon>
        <taxon>Acetobacteraceae</taxon>
        <taxon>Neokomagataea</taxon>
    </lineage>
</organism>
<sequence length="218" mass="21793">MPPQVIPTTPESGAPVFALAGSNASASQKGDSSSTPYRGNWGGGSATATLQAQSYGASAIAAAQAAGVNPDTLAAFAQIESHFSNVGNTTSSAEGVWQITNGTWSQYASQLGLSDGDRNDPTAQAKVASAIISDYASSVSRATGSAPSSAEVYGAYMFGPSAGSKLATADDQTQPLSNFVSAQALAANHMSTWTVGQYYATVSARMGSGAKATATGSS</sequence>
<evidence type="ECO:0000313" key="4">
    <source>
        <dbReference type="EMBL" id="GBR48733.1"/>
    </source>
</evidence>
<dbReference type="InterPro" id="IPR023346">
    <property type="entry name" value="Lysozyme-like_dom_sf"/>
</dbReference>
<evidence type="ECO:0000256" key="1">
    <source>
        <dbReference type="ARBA" id="ARBA00009387"/>
    </source>
</evidence>
<proteinExistence type="inferred from homology"/>
<keyword evidence="5" id="KW-1185">Reference proteome</keyword>
<accession>A0ABQ0QL44</accession>
<name>A0ABQ0QL44_9PROT</name>
<evidence type="ECO:0000313" key="5">
    <source>
        <dbReference type="Proteomes" id="UP001062443"/>
    </source>
</evidence>